<protein>
    <submittedName>
        <fullName evidence="2">Uncharacterized protein</fullName>
    </submittedName>
</protein>
<reference evidence="2" key="1">
    <citation type="submission" date="2023-06" db="EMBL/GenBank/DDBJ databases">
        <title>Genome-scale phylogeny and comparative genomics of the fungal order Sordariales.</title>
        <authorList>
            <consortium name="Lawrence Berkeley National Laboratory"/>
            <person name="Hensen N."/>
            <person name="Bonometti L."/>
            <person name="Westerberg I."/>
            <person name="Brannstrom I.O."/>
            <person name="Guillou S."/>
            <person name="Cros-Aarteil S."/>
            <person name="Calhoun S."/>
            <person name="Haridas S."/>
            <person name="Kuo A."/>
            <person name="Mondo S."/>
            <person name="Pangilinan J."/>
            <person name="Riley R."/>
            <person name="Labutti K."/>
            <person name="Andreopoulos B."/>
            <person name="Lipzen A."/>
            <person name="Chen C."/>
            <person name="Yanf M."/>
            <person name="Daum C."/>
            <person name="Ng V."/>
            <person name="Clum A."/>
            <person name="Steindorff A."/>
            <person name="Ohm R."/>
            <person name="Martin F."/>
            <person name="Silar P."/>
            <person name="Natvig D."/>
            <person name="Lalanne C."/>
            <person name="Gautier V."/>
            <person name="Ament-Velasquez S.L."/>
            <person name="Kruys A."/>
            <person name="Hutchinson M.I."/>
            <person name="Powell A.J."/>
            <person name="Barry K."/>
            <person name="Miller A.N."/>
            <person name="Grigoriev I.V."/>
            <person name="Debuchy R."/>
            <person name="Gladieux P."/>
            <person name="Thoren M.H."/>
            <person name="Johannesson H."/>
        </authorList>
    </citation>
    <scope>NUCLEOTIDE SEQUENCE</scope>
    <source>
        <strain evidence="2">CBS 307.81</strain>
    </source>
</reference>
<accession>A0AA40DDN2</accession>
<gene>
    <name evidence="2" type="ORF">QBC41DRAFT_301678</name>
</gene>
<dbReference type="EMBL" id="JAULSY010000033">
    <property type="protein sequence ID" value="KAK0670287.1"/>
    <property type="molecule type" value="Genomic_DNA"/>
</dbReference>
<name>A0AA40DDN2_9PEZI</name>
<evidence type="ECO:0000256" key="1">
    <source>
        <dbReference type="SAM" id="MobiDB-lite"/>
    </source>
</evidence>
<dbReference type="Proteomes" id="UP001174997">
    <property type="component" value="Unassembled WGS sequence"/>
</dbReference>
<evidence type="ECO:0000313" key="2">
    <source>
        <dbReference type="EMBL" id="KAK0670287.1"/>
    </source>
</evidence>
<comment type="caution">
    <text evidence="2">The sequence shown here is derived from an EMBL/GenBank/DDBJ whole genome shotgun (WGS) entry which is preliminary data.</text>
</comment>
<sequence>MLFDNQSSAPPLSFVSLEDSVVKLTLDGEHVGPIAVNTHRAANGTQDAASSNLDISGGTGSINLSSRAPGMRKEAMKRTKIKRLPRKRVHKVPKKTSRCCFLVTKVRSRRAKKIQARRKKADNRATGPSNASKEKSRREEEMLEMVSGIEEIKL</sequence>
<feature type="compositionally biased region" description="Basic residues" evidence="1">
    <location>
        <begin position="109"/>
        <end position="121"/>
    </location>
</feature>
<evidence type="ECO:0000313" key="3">
    <source>
        <dbReference type="Proteomes" id="UP001174997"/>
    </source>
</evidence>
<keyword evidence="3" id="KW-1185">Reference proteome</keyword>
<dbReference type="AlphaFoldDB" id="A0AA40DDN2"/>
<feature type="region of interest" description="Disordered" evidence="1">
    <location>
        <begin position="109"/>
        <end position="154"/>
    </location>
</feature>
<feature type="region of interest" description="Disordered" evidence="1">
    <location>
        <begin position="56"/>
        <end position="77"/>
    </location>
</feature>
<organism evidence="2 3">
    <name type="scientific">Cercophora samala</name>
    <dbReference type="NCBI Taxonomy" id="330535"/>
    <lineage>
        <taxon>Eukaryota</taxon>
        <taxon>Fungi</taxon>
        <taxon>Dikarya</taxon>
        <taxon>Ascomycota</taxon>
        <taxon>Pezizomycotina</taxon>
        <taxon>Sordariomycetes</taxon>
        <taxon>Sordariomycetidae</taxon>
        <taxon>Sordariales</taxon>
        <taxon>Lasiosphaeriaceae</taxon>
        <taxon>Cercophora</taxon>
    </lineage>
</organism>
<proteinExistence type="predicted"/>